<organism evidence="1">
    <name type="scientific">Arundo donax</name>
    <name type="common">Giant reed</name>
    <name type="synonym">Donax arundinaceus</name>
    <dbReference type="NCBI Taxonomy" id="35708"/>
    <lineage>
        <taxon>Eukaryota</taxon>
        <taxon>Viridiplantae</taxon>
        <taxon>Streptophyta</taxon>
        <taxon>Embryophyta</taxon>
        <taxon>Tracheophyta</taxon>
        <taxon>Spermatophyta</taxon>
        <taxon>Magnoliopsida</taxon>
        <taxon>Liliopsida</taxon>
        <taxon>Poales</taxon>
        <taxon>Poaceae</taxon>
        <taxon>PACMAD clade</taxon>
        <taxon>Arundinoideae</taxon>
        <taxon>Arundineae</taxon>
        <taxon>Arundo</taxon>
    </lineage>
</organism>
<dbReference type="AlphaFoldDB" id="A0A0A9GTK5"/>
<name>A0A0A9GTK5_ARUDO</name>
<evidence type="ECO:0000313" key="1">
    <source>
        <dbReference type="EMBL" id="JAE27877.1"/>
    </source>
</evidence>
<accession>A0A0A9GTK5</accession>
<reference evidence="1" key="1">
    <citation type="submission" date="2014-09" db="EMBL/GenBank/DDBJ databases">
        <authorList>
            <person name="Magalhaes I.L.F."/>
            <person name="Oliveira U."/>
            <person name="Santos F.R."/>
            <person name="Vidigal T.H.D.A."/>
            <person name="Brescovit A.D."/>
            <person name="Santos A.J."/>
        </authorList>
    </citation>
    <scope>NUCLEOTIDE SEQUENCE</scope>
    <source>
        <tissue evidence="1">Shoot tissue taken approximately 20 cm above the soil surface</tissue>
    </source>
</reference>
<proteinExistence type="predicted"/>
<dbReference type="EMBL" id="GBRH01170019">
    <property type="protein sequence ID" value="JAE27877.1"/>
    <property type="molecule type" value="Transcribed_RNA"/>
</dbReference>
<protein>
    <submittedName>
        <fullName evidence="1">Uncharacterized protein</fullName>
    </submittedName>
</protein>
<sequence length="54" mass="6261">MEYNEHELGVGDMFRHDRFLHRMDHSTQNWLAATANDDISTVRDWIVAGLFGLA</sequence>
<reference evidence="1" key="2">
    <citation type="journal article" date="2015" name="Data Brief">
        <title>Shoot transcriptome of the giant reed, Arundo donax.</title>
        <authorList>
            <person name="Barrero R.A."/>
            <person name="Guerrero F.D."/>
            <person name="Moolhuijzen P."/>
            <person name="Goolsby J.A."/>
            <person name="Tidwell J."/>
            <person name="Bellgard S.E."/>
            <person name="Bellgard M.I."/>
        </authorList>
    </citation>
    <scope>NUCLEOTIDE SEQUENCE</scope>
    <source>
        <tissue evidence="1">Shoot tissue taken approximately 20 cm above the soil surface</tissue>
    </source>
</reference>